<evidence type="ECO:0000256" key="1">
    <source>
        <dbReference type="SAM" id="MobiDB-lite"/>
    </source>
</evidence>
<proteinExistence type="predicted"/>
<name>A0AAU8JK10_9CYAN</name>
<sequence length="56" mass="6270">MGTQKPGFFIAFTVNCDIHRRNPVSFFGVKTAIAPKKSAPQKRSPPKSDRMNMIYG</sequence>
<dbReference type="EMBL" id="CP159837">
    <property type="protein sequence ID" value="XCM38451.1"/>
    <property type="molecule type" value="Genomic_DNA"/>
</dbReference>
<gene>
    <name evidence="2" type="ORF">ABWT76_001302</name>
</gene>
<reference evidence="2" key="1">
    <citation type="submission" date="2024-07" db="EMBL/GenBank/DDBJ databases">
        <authorList>
            <person name="Kim Y.J."/>
            <person name="Jeong J.Y."/>
        </authorList>
    </citation>
    <scope>NUCLEOTIDE SEQUENCE</scope>
    <source>
        <strain evidence="2">GIHE-MW2</strain>
    </source>
</reference>
<protein>
    <submittedName>
        <fullName evidence="2">Uncharacterized protein</fullName>
    </submittedName>
</protein>
<feature type="region of interest" description="Disordered" evidence="1">
    <location>
        <begin position="35"/>
        <end position="56"/>
    </location>
</feature>
<dbReference type="RefSeq" id="WP_156331777.1">
    <property type="nucleotide sequence ID" value="NZ_CP159837.1"/>
</dbReference>
<accession>A0AAU8JK10</accession>
<evidence type="ECO:0000313" key="2">
    <source>
        <dbReference type="EMBL" id="XCM38451.1"/>
    </source>
</evidence>
<dbReference type="AlphaFoldDB" id="A0AAU8JK10"/>
<organism evidence="2">
    <name type="scientific">Planktothricoides raciborskii GIHE-MW2</name>
    <dbReference type="NCBI Taxonomy" id="2792601"/>
    <lineage>
        <taxon>Bacteria</taxon>
        <taxon>Bacillati</taxon>
        <taxon>Cyanobacteriota</taxon>
        <taxon>Cyanophyceae</taxon>
        <taxon>Oscillatoriophycideae</taxon>
        <taxon>Oscillatoriales</taxon>
        <taxon>Oscillatoriaceae</taxon>
        <taxon>Planktothricoides</taxon>
    </lineage>
</organism>